<dbReference type="InterPro" id="IPR031570">
    <property type="entry name" value="NBEA/BDCP_DUF4704"/>
</dbReference>
<evidence type="ECO:0008006" key="14">
    <source>
        <dbReference type="Google" id="ProtNLM"/>
    </source>
</evidence>
<feature type="domain" description="FYVE-type" evidence="9">
    <location>
        <begin position="3072"/>
        <end position="3130"/>
    </location>
</feature>
<evidence type="ECO:0000313" key="13">
    <source>
        <dbReference type="Proteomes" id="UP000242146"/>
    </source>
</evidence>
<dbReference type="Gene3D" id="2.30.29.30">
    <property type="entry name" value="Pleckstrin-homology domain (PH domain)/Phosphotyrosine-binding domain (PTB)"/>
    <property type="match status" value="1"/>
</dbReference>
<comment type="caution">
    <text evidence="12">The sequence shown here is derived from an EMBL/GenBank/DDBJ whole genome shotgun (WGS) entry which is preliminary data.</text>
</comment>
<dbReference type="SUPFAM" id="SSF50729">
    <property type="entry name" value="PH domain-like"/>
    <property type="match status" value="1"/>
</dbReference>
<feature type="region of interest" description="Disordered" evidence="8">
    <location>
        <begin position="2181"/>
        <end position="2265"/>
    </location>
</feature>
<gene>
    <name evidence="12" type="ORF">DM01DRAFT_1301754</name>
</gene>
<protein>
    <recommendedName>
        <fullName evidence="14">Beach-domain-containing protein</fullName>
    </recommendedName>
</protein>
<dbReference type="InterPro" id="IPR013083">
    <property type="entry name" value="Znf_RING/FYVE/PHD"/>
</dbReference>
<dbReference type="InterPro" id="IPR011011">
    <property type="entry name" value="Znf_FYVE_PHD"/>
</dbReference>
<dbReference type="PROSITE" id="PS50082">
    <property type="entry name" value="WD_REPEATS_2"/>
    <property type="match status" value="1"/>
</dbReference>
<evidence type="ECO:0000256" key="1">
    <source>
        <dbReference type="ARBA" id="ARBA00022574"/>
    </source>
</evidence>
<keyword evidence="5" id="KW-0862">Zinc</keyword>
<dbReference type="STRING" id="101127.A0A1X2GQG6"/>
<dbReference type="InterPro" id="IPR001680">
    <property type="entry name" value="WD40_rpt"/>
</dbReference>
<dbReference type="PROSITE" id="PS50178">
    <property type="entry name" value="ZF_FYVE"/>
    <property type="match status" value="1"/>
</dbReference>
<dbReference type="Pfam" id="PF00400">
    <property type="entry name" value="WD40"/>
    <property type="match status" value="1"/>
</dbReference>
<feature type="compositionally biased region" description="Acidic residues" evidence="8">
    <location>
        <begin position="2247"/>
        <end position="2265"/>
    </location>
</feature>
<dbReference type="Gene3D" id="1.10.1540.10">
    <property type="entry name" value="BEACH domain"/>
    <property type="match status" value="1"/>
</dbReference>
<dbReference type="PROSITE" id="PS50197">
    <property type="entry name" value="BEACH"/>
    <property type="match status" value="1"/>
</dbReference>
<keyword evidence="2" id="KW-0479">Metal-binding</keyword>
<feature type="compositionally biased region" description="Acidic residues" evidence="8">
    <location>
        <begin position="83"/>
        <end position="104"/>
    </location>
</feature>
<evidence type="ECO:0000256" key="5">
    <source>
        <dbReference type="ARBA" id="ARBA00022833"/>
    </source>
</evidence>
<dbReference type="InterPro" id="IPR036322">
    <property type="entry name" value="WD40_repeat_dom_sf"/>
</dbReference>
<dbReference type="OrthoDB" id="26681at2759"/>
<dbReference type="SUPFAM" id="SSF49899">
    <property type="entry name" value="Concanavalin A-like lectins/glucanases"/>
    <property type="match status" value="1"/>
</dbReference>
<dbReference type="Gene3D" id="3.30.40.10">
    <property type="entry name" value="Zinc/RING finger domain, C3HC4 (zinc finger)"/>
    <property type="match status" value="1"/>
</dbReference>
<dbReference type="FunFam" id="1.10.1540.10:FF:000002">
    <property type="entry name" value="WD repeat and FYVE domain containing 3"/>
    <property type="match status" value="1"/>
</dbReference>
<dbReference type="InterPro" id="IPR000306">
    <property type="entry name" value="Znf_FYVE"/>
</dbReference>
<dbReference type="SUPFAM" id="SSF81837">
    <property type="entry name" value="BEACH domain"/>
    <property type="match status" value="1"/>
</dbReference>
<organism evidence="12 13">
    <name type="scientific">Hesseltinella vesiculosa</name>
    <dbReference type="NCBI Taxonomy" id="101127"/>
    <lineage>
        <taxon>Eukaryota</taxon>
        <taxon>Fungi</taxon>
        <taxon>Fungi incertae sedis</taxon>
        <taxon>Mucoromycota</taxon>
        <taxon>Mucoromycotina</taxon>
        <taxon>Mucoromycetes</taxon>
        <taxon>Mucorales</taxon>
        <taxon>Cunninghamellaceae</taxon>
        <taxon>Hesseltinella</taxon>
    </lineage>
</organism>
<dbReference type="Pfam" id="PF15787">
    <property type="entry name" value="DUF4704"/>
    <property type="match status" value="1"/>
</dbReference>
<dbReference type="Pfam" id="PF02138">
    <property type="entry name" value="Beach"/>
    <property type="match status" value="1"/>
</dbReference>
<dbReference type="InterPro" id="IPR016024">
    <property type="entry name" value="ARM-type_fold"/>
</dbReference>
<keyword evidence="1 7" id="KW-0853">WD repeat</keyword>
<dbReference type="Gene3D" id="2.130.10.10">
    <property type="entry name" value="YVTN repeat-like/Quinoprotein amine dehydrogenase"/>
    <property type="match status" value="1"/>
</dbReference>
<dbReference type="PANTHER" id="PTHR46108:SF4">
    <property type="entry name" value="BLUE CHEESE"/>
    <property type="match status" value="1"/>
</dbReference>
<dbReference type="InterPro" id="IPR013320">
    <property type="entry name" value="ConA-like_dom_sf"/>
</dbReference>
<dbReference type="InterPro" id="IPR000409">
    <property type="entry name" value="BEACH_dom"/>
</dbReference>
<dbReference type="Pfam" id="PF23295">
    <property type="entry name" value="Arm_4"/>
    <property type="match status" value="1"/>
</dbReference>
<dbReference type="InterPro" id="IPR017455">
    <property type="entry name" value="Znf_FYVE-rel"/>
</dbReference>
<evidence type="ECO:0000259" key="11">
    <source>
        <dbReference type="PROSITE" id="PS51783"/>
    </source>
</evidence>
<feature type="domain" description="BEACH" evidence="10">
    <location>
        <begin position="2447"/>
        <end position="2741"/>
    </location>
</feature>
<feature type="compositionally biased region" description="Polar residues" evidence="8">
    <location>
        <begin position="2235"/>
        <end position="2246"/>
    </location>
</feature>
<keyword evidence="3" id="KW-0677">Repeat</keyword>
<evidence type="ECO:0000313" key="12">
    <source>
        <dbReference type="EMBL" id="ORX58974.1"/>
    </source>
</evidence>
<keyword evidence="4 6" id="KW-0863">Zinc-finger</keyword>
<reference evidence="12 13" key="1">
    <citation type="submission" date="2016-07" db="EMBL/GenBank/DDBJ databases">
        <title>Pervasive Adenine N6-methylation of Active Genes in Fungi.</title>
        <authorList>
            <consortium name="DOE Joint Genome Institute"/>
            <person name="Mondo S.J."/>
            <person name="Dannebaum R.O."/>
            <person name="Kuo R.C."/>
            <person name="Labutti K."/>
            <person name="Haridas S."/>
            <person name="Kuo A."/>
            <person name="Salamov A."/>
            <person name="Ahrendt S.R."/>
            <person name="Lipzen A."/>
            <person name="Sullivan W."/>
            <person name="Andreopoulos W.B."/>
            <person name="Clum A."/>
            <person name="Lindquist E."/>
            <person name="Daum C."/>
            <person name="Ramamoorthy G.K."/>
            <person name="Gryganskyi A."/>
            <person name="Culley D."/>
            <person name="Magnuson J.K."/>
            <person name="James T.Y."/>
            <person name="O'Malley M.A."/>
            <person name="Stajich J.E."/>
            <person name="Spatafora J.W."/>
            <person name="Visel A."/>
            <person name="Grigoriev I.V."/>
        </authorList>
    </citation>
    <scope>NUCLEOTIDE SEQUENCE [LARGE SCALE GENOMIC DNA]</scope>
    <source>
        <strain evidence="12 13">NRRL 3301</strain>
    </source>
</reference>
<keyword evidence="13" id="KW-1185">Reference proteome</keyword>
<feature type="region of interest" description="Disordered" evidence="8">
    <location>
        <begin position="80"/>
        <end position="104"/>
    </location>
</feature>
<evidence type="ECO:0000256" key="2">
    <source>
        <dbReference type="ARBA" id="ARBA00022723"/>
    </source>
</evidence>
<dbReference type="SMART" id="SM00320">
    <property type="entry name" value="WD40"/>
    <property type="match status" value="4"/>
</dbReference>
<dbReference type="SUPFAM" id="SSF50978">
    <property type="entry name" value="WD40 repeat-like"/>
    <property type="match status" value="1"/>
</dbReference>
<dbReference type="PROSITE" id="PS50294">
    <property type="entry name" value="WD_REPEATS_REGION"/>
    <property type="match status" value="1"/>
</dbReference>
<evidence type="ECO:0000259" key="9">
    <source>
        <dbReference type="PROSITE" id="PS50178"/>
    </source>
</evidence>
<dbReference type="GO" id="GO:0008270">
    <property type="term" value="F:zinc ion binding"/>
    <property type="evidence" value="ECO:0007669"/>
    <property type="project" value="UniProtKB-KW"/>
</dbReference>
<dbReference type="InterPro" id="IPR011993">
    <property type="entry name" value="PH-like_dom_sf"/>
</dbReference>
<proteinExistence type="predicted"/>
<dbReference type="EMBL" id="MCGT01000006">
    <property type="protein sequence ID" value="ORX58974.1"/>
    <property type="molecule type" value="Genomic_DNA"/>
</dbReference>
<dbReference type="InterPro" id="IPR023362">
    <property type="entry name" value="PH-BEACH_dom"/>
</dbReference>
<name>A0A1X2GQG6_9FUNG</name>
<dbReference type="Pfam" id="PF01363">
    <property type="entry name" value="FYVE"/>
    <property type="match status" value="1"/>
</dbReference>
<dbReference type="InterPro" id="IPR051944">
    <property type="entry name" value="BEACH_domain_protein"/>
</dbReference>
<feature type="domain" description="BEACH-type PH" evidence="11">
    <location>
        <begin position="2280"/>
        <end position="2414"/>
    </location>
</feature>
<dbReference type="Pfam" id="PF14844">
    <property type="entry name" value="PH_BEACH"/>
    <property type="match status" value="1"/>
</dbReference>
<evidence type="ECO:0000256" key="8">
    <source>
        <dbReference type="SAM" id="MobiDB-lite"/>
    </source>
</evidence>
<feature type="repeat" description="WD" evidence="7">
    <location>
        <begin position="2875"/>
        <end position="2916"/>
    </location>
</feature>
<dbReference type="InterPro" id="IPR036372">
    <property type="entry name" value="BEACH_dom_sf"/>
</dbReference>
<dbReference type="SUPFAM" id="SSF57903">
    <property type="entry name" value="FYVE/PHD zinc finger"/>
    <property type="match status" value="1"/>
</dbReference>
<dbReference type="PROSITE" id="PS00678">
    <property type="entry name" value="WD_REPEATS_1"/>
    <property type="match status" value="1"/>
</dbReference>
<dbReference type="PROSITE" id="PS51783">
    <property type="entry name" value="PH_BEACH"/>
    <property type="match status" value="1"/>
</dbReference>
<dbReference type="InterPro" id="IPR019775">
    <property type="entry name" value="WD40_repeat_CS"/>
</dbReference>
<dbReference type="PANTHER" id="PTHR46108">
    <property type="entry name" value="BLUE CHEESE"/>
    <property type="match status" value="1"/>
</dbReference>
<dbReference type="CDD" id="cd06071">
    <property type="entry name" value="Beach"/>
    <property type="match status" value="1"/>
</dbReference>
<dbReference type="InterPro" id="IPR056252">
    <property type="entry name" value="Alfy-like_Arm-like"/>
</dbReference>
<sequence length="3133" mass="354405">MGLLSRQFLAALKKIPEQGTRAETSQVLMYHLRSKSRLFYLARTLQILANGPVGYLNMMLQQRIPSVITKIFRSFIDLPCNDDSQEEQSESSTKDEDEDEDDDDLISQEEASDTIINILLCFVRDPALVRRLTVDDTFYTMLRLVTAKPADTDLALTSPYFYWKAKAVFVLTSVQADIDTVQYIHSRRFIEVMGQVWKELGSSRQRVGARIHASISLELDLIKYLAKISVDTGSFGLFDEIQSANLYQTLSWILLNSLQDEDCLEYKSHMVQALTDLCFIGKGFGSPSMTDGLPHQHADFVFPKPSAADEEGTLVRNLATFQLLQQMLLFTPPTSDADAAATKSMPPTLRVNLFHAVRSVLTRNRANYFYLERTNILPLLIESMDIFDTHVQNGIMDLLAYVMTNLNFVPLKELAVLCLHLQNTANGKLVPLICQRIAQLVRQSTKLQPVFQQSGMINMMGLLVSKITDALNQERDALDSQEGVDRPAFVQNCLENFDIIIDCLIALIEDPSNAVAFRKSYTGNVFDLLHHKQTQVGTLQLFEALSQHGGSDPSGSEVSYAFSRMMEAIQAIPRTALDCRLAILNSIKRILLSHPSTKEVLRESGGYVTLVSMIVSLENAFTTDVERFAPDHDPQLLLDLLAKIIDVLMESMRDNKINSMFFTRHIGYSALEDALVLTGAFDPLEEGSTVTAQVFGMLFGYMVQDASMSTLFLGTRGQSLVDTGAIDPANLPSQVESALNHPHVMIAFPEMATVLFHLQRRCQSYTLTPSTLGRAVLVGLFTLSRANRINQISLNRSGLVLEYLHSLFPHSQGKHDLVTVLNKNDQQLLLETTTKLLTMGVGNKELQYLFQCFGTDGQLLSMQDPLMTTLMDMTLQAMTKSRWPNFIHFDLSTTRPGRLPPSLDFPTLSDFPPGSQGYTMATWFHIERWEEKLNHDLVLWSLFDGQRLVFQVYIEGSSGHLCAYSINSKHISRFENMAFKPGYWYHLALVHGRSRLGHSLSTMTMILNGVWMEQVRCGYLSAPPSPGTFRLIFGGAARPSANIIAASTSTPPPSSVPIAWNMGPTYVFADTLELDVIHLYFYMGARYQSLYLDSLRQFQTYDASTALFLHLENHSRKRRDLQRGLLSGVMRGATPVQPTHAKAILAIAAPHALLHGTDTGLLLTGLDQDTLLYTTSSEMHRVVLNGALAKIQQAVVNTASFGFLVGRPSIAYPFGLDMACWKVGGFALGLNFISRADTSAMLYKSMQVLIEIVQYSWRNSEDMERRRGYEILANMLKHKRDLITVEFLNLLLKFVGKNSASPDQSVISNPFAYRSVILNFEVWKKTKIEVQRVHLEQFIVFMQTSVHRQFNVRRLVKVHLVKKMLLAFRMNIYAKELIPQVVQALKSVTLVNWTTESIRALATFVASTASPSNDNVKPKTSAKRSRLPLSITTNAVVSDTIASDKPWITDAQTWSLEHSSTSVYMCNIVMEMLHDILCQPDQPEFVHKLTSTVTSKWPLLFFAPGTDPYTVVLASRILLHLLHVQGSSYMNKFGVSADGFLVLERLLPYFWNVAPVYEVFTLFFLGIDVARYPLKEGYDLARLQAFIDQQPTSGSRTSPIPAVWPMISALLIEFAKQALLTSPDESENTSADALNQLVLMYGELYKSRQDVQVICNRQEWADRLVELVFRAVIQEPYMTLEGELQSKEAAVDFDDAVPTPTTTGTTSIGQLFSPMDVRSPYDEPGTPTGSIEPASIIKRGGATSLATKTSPLVNKKSDAMITKLRSASWKQNATMNDVKPLTSPAMETVLQIIVDMNLCGILDPAYKHLTILYMFLDAYPPSTLDAQLKFESFLLTHISQNLKQTLQLESQVLQNNVIVTNVSKFCQVAADAVLQGRFINGAEQTYDLLATVLETLQRLEEEKVRGPLPDQIITSLYRSFNRMVLLKVSDLEQVDMPVDQIAAFLNYCIHHQKIILNPRNKDQDFLLCFCYHLYHFLMAHDHSLRTDALNIWKLLILQKQDAIAAAFKAIPSGDELMDGFYQMLEMDNVSFFTWVESRKVDLNLLFKEHIYRTWEAIIVQEHKSSKETWKSHQVRRANKLKKLQKRLAKDDAIFEEYLSKTSVWSQSIQEMELGRFTRALQDNDMHDGFMCTEWARMNEELVRERAIWGPRQQEADGRSTWVLDFTEGRIRTRRKIRRLEENKGAGAIYQPKHSSGQDKDNDQEKDEDSGKAPTSQNPEGLTDKMVELTDEEVTSDVSSTDRFSSNDSEDVDSNIDPSDRDDDAITYDENKNHKVLRLLEPGDMVIEVYNVSQIEGLDAREGLLLLCKQHIYLIDNFFQRANGEVVEIWDVPKHERDEYLLLLAKAAGMETEHPLMTSGDVHACRKWASIDLREVFKRRFLFRDVALELFFSDGQNALITVGKAERDDLFNKLANRVTTSSDDSKTGSILGNADKESTTFGSAFRFVGIFGNSTLQDLTQQWQRREITNFQYLMYLNAIAGRSYNDLTQYPVFPWILADYTSKQLDLMDPSSYRDLTKPMGAQTLERRDEFADRYRQWGETNDPAPAFHYGTHYSSAMIVCSFLIRLEPFTQHYLKLQGGTFDHADRLFDSIGKAWESASEKNMGDVRELIPEFFCLPEFLENVNKFNFGTKQGTGESIDSVSLPTWASNDPKIFIQLHREALESEYVSSHLHHWIDLIFGHKQQGKAAIDALNVFHHVSYEGAVDLDAITDVVEKTATIGIINNFGQTPRQLFKKAHPTRIAPSTDPMMLGFYPLRQHVKKLIQSVYPLRDIRVQVGSIEVLNERLLVGAVQHAFMPPDGNFYVQWGFTDNSLRLYQTDSGKLHHIYENLHQGFISTVCFPDSRTMVTGGTDHAVCLWQIGRDKQINFHLDMVFRGHDDVVLSVAVSRSYSIIATGSQDKTVILWDLNRKNYVRSLVGHEAPVHLVTVDDSTGDILTCAGNVLRIWNVNGDLYLSKVICPSSEKILSCLVYDPKPNEWTGRDLIITGHQNGVVKFWQKEVVYDEQTDENRWILNLVYQLQHFNRVDTAYDASDIVALYLTDKRTLLTGNRHGQVYSFVLPDTTEAVHYVKEERAKECTGCKKSFSVLERKTFCRTCGGAYCNSCMGHVVNIQVPDKAARFCRCCQDILLDEK</sequence>
<evidence type="ECO:0000256" key="4">
    <source>
        <dbReference type="ARBA" id="ARBA00022771"/>
    </source>
</evidence>
<evidence type="ECO:0000256" key="6">
    <source>
        <dbReference type="PROSITE-ProRule" id="PRU00091"/>
    </source>
</evidence>
<dbReference type="SMART" id="SM00064">
    <property type="entry name" value="FYVE"/>
    <property type="match status" value="1"/>
</dbReference>
<dbReference type="CDD" id="cd01201">
    <property type="entry name" value="PH_BEACH"/>
    <property type="match status" value="1"/>
</dbReference>
<evidence type="ECO:0000259" key="10">
    <source>
        <dbReference type="PROSITE" id="PS50197"/>
    </source>
</evidence>
<dbReference type="SMART" id="SM01026">
    <property type="entry name" value="Beach"/>
    <property type="match status" value="1"/>
</dbReference>
<evidence type="ECO:0000256" key="7">
    <source>
        <dbReference type="PROSITE-ProRule" id="PRU00221"/>
    </source>
</evidence>
<dbReference type="SUPFAM" id="SSF48371">
    <property type="entry name" value="ARM repeat"/>
    <property type="match status" value="1"/>
</dbReference>
<dbReference type="InterPro" id="IPR015943">
    <property type="entry name" value="WD40/YVTN_repeat-like_dom_sf"/>
</dbReference>
<accession>A0A1X2GQG6</accession>
<dbReference type="Proteomes" id="UP000242146">
    <property type="component" value="Unassembled WGS sequence"/>
</dbReference>
<evidence type="ECO:0000256" key="3">
    <source>
        <dbReference type="ARBA" id="ARBA00022737"/>
    </source>
</evidence>